<reference evidence="2 3" key="1">
    <citation type="submission" date="2020-07" db="EMBL/GenBank/DDBJ databases">
        <title>Novel species isolated from subtropical streams in China.</title>
        <authorList>
            <person name="Lu H."/>
        </authorList>
    </citation>
    <scope>NUCLEOTIDE SEQUENCE [LARGE SCALE GENOMIC DNA]</scope>
    <source>
        <strain evidence="2 3">LX47W</strain>
    </source>
</reference>
<dbReference type="PRINTS" id="PR00412">
    <property type="entry name" value="EPOXHYDRLASE"/>
</dbReference>
<gene>
    <name evidence="2" type="ORF">H3H39_25420</name>
</gene>
<evidence type="ECO:0000313" key="2">
    <source>
        <dbReference type="EMBL" id="MBA5690387.1"/>
    </source>
</evidence>
<keyword evidence="2" id="KW-0378">Hydrolase</keyword>
<dbReference type="PRINTS" id="PR00111">
    <property type="entry name" value="ABHYDROLASE"/>
</dbReference>
<dbReference type="GO" id="GO:0046464">
    <property type="term" value="P:acylglycerol catabolic process"/>
    <property type="evidence" value="ECO:0007669"/>
    <property type="project" value="TreeGrafter"/>
</dbReference>
<dbReference type="AlphaFoldDB" id="A0A7W2FEX9"/>
<dbReference type="Gene3D" id="3.40.50.1820">
    <property type="entry name" value="alpha/beta hydrolase"/>
    <property type="match status" value="1"/>
</dbReference>
<dbReference type="Pfam" id="PF00561">
    <property type="entry name" value="Abhydrolase_1"/>
    <property type="match status" value="1"/>
</dbReference>
<comment type="caution">
    <text evidence="2">The sequence shown here is derived from an EMBL/GenBank/DDBJ whole genome shotgun (WGS) entry which is preliminary data.</text>
</comment>
<dbReference type="PANTHER" id="PTHR43798:SF5">
    <property type="entry name" value="MONOACYLGLYCEROL LIPASE ABHD6"/>
    <property type="match status" value="1"/>
</dbReference>
<dbReference type="InterPro" id="IPR000073">
    <property type="entry name" value="AB_hydrolase_1"/>
</dbReference>
<evidence type="ECO:0000259" key="1">
    <source>
        <dbReference type="Pfam" id="PF00561"/>
    </source>
</evidence>
<dbReference type="SUPFAM" id="SSF53474">
    <property type="entry name" value="alpha/beta-Hydrolases"/>
    <property type="match status" value="1"/>
</dbReference>
<dbReference type="EMBL" id="JACEZU010000017">
    <property type="protein sequence ID" value="MBA5690387.1"/>
    <property type="molecule type" value="Genomic_DNA"/>
</dbReference>
<feature type="domain" description="AB hydrolase-1" evidence="1">
    <location>
        <begin position="11"/>
        <end position="240"/>
    </location>
</feature>
<proteinExistence type="predicted"/>
<evidence type="ECO:0000313" key="3">
    <source>
        <dbReference type="Proteomes" id="UP000573499"/>
    </source>
</evidence>
<organism evidence="2 3">
    <name type="scientific">Rugamonas apoptosis</name>
    <dbReference type="NCBI Taxonomy" id="2758570"/>
    <lineage>
        <taxon>Bacteria</taxon>
        <taxon>Pseudomonadati</taxon>
        <taxon>Pseudomonadota</taxon>
        <taxon>Betaproteobacteria</taxon>
        <taxon>Burkholderiales</taxon>
        <taxon>Oxalobacteraceae</taxon>
        <taxon>Telluria group</taxon>
        <taxon>Rugamonas</taxon>
    </lineage>
</organism>
<dbReference type="Proteomes" id="UP000573499">
    <property type="component" value="Unassembled WGS sequence"/>
</dbReference>
<dbReference type="RefSeq" id="WP_182157190.1">
    <property type="nucleotide sequence ID" value="NZ_JACEZU010000017.1"/>
</dbReference>
<name>A0A7W2FEX9_9BURK</name>
<dbReference type="GO" id="GO:0016020">
    <property type="term" value="C:membrane"/>
    <property type="evidence" value="ECO:0007669"/>
    <property type="project" value="TreeGrafter"/>
</dbReference>
<accession>A0A7W2FEX9</accession>
<sequence>MPYLEGGRGAPLVLVHGFGGDKDNFTRIARFLTPHYRVVIPDLPGFGEATRDAAASYTIAEQVERLRAFLDQVAPGPVHLGGNSMGGFIVAQFAATYPERVASVWLLDPAGTAAAQSSAVLERYRATGQMPLLLRQASDVRELIASTTHREPFLPYCVRRALGQRGAADHTLHSHIMRQLTSAPLLEQQYRDLAPPALIVWGQQDRILHPSGAAALETLFRRSHTILMPEIGHLPMLEAPRQSARDYLAFRRDSALA</sequence>
<keyword evidence="3" id="KW-1185">Reference proteome</keyword>
<dbReference type="InterPro" id="IPR000639">
    <property type="entry name" value="Epox_hydrolase-like"/>
</dbReference>
<dbReference type="InterPro" id="IPR050266">
    <property type="entry name" value="AB_hydrolase_sf"/>
</dbReference>
<dbReference type="PANTHER" id="PTHR43798">
    <property type="entry name" value="MONOACYLGLYCEROL LIPASE"/>
    <property type="match status" value="1"/>
</dbReference>
<dbReference type="InterPro" id="IPR029058">
    <property type="entry name" value="AB_hydrolase_fold"/>
</dbReference>
<protein>
    <submittedName>
        <fullName evidence="2">Alpha/beta fold hydrolase</fullName>
    </submittedName>
</protein>
<dbReference type="GO" id="GO:0047372">
    <property type="term" value="F:monoacylglycerol lipase activity"/>
    <property type="evidence" value="ECO:0007669"/>
    <property type="project" value="TreeGrafter"/>
</dbReference>